<evidence type="ECO:0000259" key="3">
    <source>
        <dbReference type="PROSITE" id="PS50086"/>
    </source>
</evidence>
<feature type="compositionally biased region" description="Polar residues" evidence="2">
    <location>
        <begin position="34"/>
        <end position="45"/>
    </location>
</feature>
<name>A0A7S3D809_9EUKA</name>
<proteinExistence type="predicted"/>
<reference evidence="4" key="1">
    <citation type="submission" date="2021-01" db="EMBL/GenBank/DDBJ databases">
        <authorList>
            <person name="Corre E."/>
            <person name="Pelletier E."/>
            <person name="Niang G."/>
            <person name="Scheremetjew M."/>
            <person name="Finn R."/>
            <person name="Kale V."/>
            <person name="Holt S."/>
            <person name="Cochrane G."/>
            <person name="Meng A."/>
            <person name="Brown T."/>
            <person name="Cohen L."/>
        </authorList>
    </citation>
    <scope>NUCLEOTIDE SEQUENCE</scope>
    <source>
        <strain evidence="4">NIES-2562</strain>
    </source>
</reference>
<dbReference type="FunFam" id="1.10.8.270:FF:000001">
    <property type="entry name" value="TBC1 domain family member 1"/>
    <property type="match status" value="1"/>
</dbReference>
<dbReference type="GO" id="GO:0005096">
    <property type="term" value="F:GTPase activator activity"/>
    <property type="evidence" value="ECO:0007669"/>
    <property type="project" value="UniProtKB-KW"/>
</dbReference>
<dbReference type="InterPro" id="IPR035969">
    <property type="entry name" value="Rab-GAP_TBC_sf"/>
</dbReference>
<dbReference type="Pfam" id="PF00566">
    <property type="entry name" value="RabGAP-TBC"/>
    <property type="match status" value="1"/>
</dbReference>
<dbReference type="PANTHER" id="PTHR47219:SF9">
    <property type="entry name" value="GTPASE ACTIVATING PROTEIN AND CENTROSOME-ASSOCIATED, ISOFORM B"/>
    <property type="match status" value="1"/>
</dbReference>
<keyword evidence="1" id="KW-0343">GTPase activation</keyword>
<dbReference type="EMBL" id="HBIB01018061">
    <property type="protein sequence ID" value="CAE0249495.1"/>
    <property type="molecule type" value="Transcribed_RNA"/>
</dbReference>
<accession>A0A7S3D809</accession>
<feature type="domain" description="Rab-GAP TBC" evidence="3">
    <location>
        <begin position="119"/>
        <end position="277"/>
    </location>
</feature>
<dbReference type="SMART" id="SM00164">
    <property type="entry name" value="TBC"/>
    <property type="match status" value="1"/>
</dbReference>
<dbReference type="AlphaFoldDB" id="A0A7S3D809"/>
<evidence type="ECO:0000256" key="2">
    <source>
        <dbReference type="SAM" id="MobiDB-lite"/>
    </source>
</evidence>
<dbReference type="InterPro" id="IPR050302">
    <property type="entry name" value="Rab_GAP_TBC_domain"/>
</dbReference>
<feature type="compositionally biased region" description="Low complexity" evidence="2">
    <location>
        <begin position="23"/>
        <end position="33"/>
    </location>
</feature>
<protein>
    <recommendedName>
        <fullName evidence="3">Rab-GAP TBC domain-containing protein</fullName>
    </recommendedName>
</protein>
<dbReference type="Gene3D" id="1.10.10.750">
    <property type="entry name" value="Ypt/Rab-GAP domain of gyp1p, domain 1"/>
    <property type="match status" value="1"/>
</dbReference>
<feature type="region of interest" description="Disordered" evidence="2">
    <location>
        <begin position="1"/>
        <end position="46"/>
    </location>
</feature>
<dbReference type="Gene3D" id="1.10.8.270">
    <property type="entry name" value="putative rabgap domain of human tbc1 domain family member 14 like domains"/>
    <property type="match status" value="1"/>
</dbReference>
<evidence type="ECO:0000256" key="1">
    <source>
        <dbReference type="ARBA" id="ARBA00022468"/>
    </source>
</evidence>
<evidence type="ECO:0000313" key="4">
    <source>
        <dbReference type="EMBL" id="CAE0249495.1"/>
    </source>
</evidence>
<dbReference type="PANTHER" id="PTHR47219">
    <property type="entry name" value="RAB GTPASE-ACTIVATING PROTEIN 1-LIKE"/>
    <property type="match status" value="1"/>
</dbReference>
<sequence>MADIGEDAPSTPTKRGKERVRSDSVSTRSDITSETTPSEVATPSTVAEAVRSIAAAKYDRYGFKIEDESKETEKERRRRFETENRRLVKWMKMMGGDGENWDLYKRKHMDKVKERVRKGLPDAIRGLGWRIFAHSGSLQEKNKGLYEHLCVNGSAPNWEPIITRDLNRTFPSHINFESNNARGGQGQQALFNVLKAVAVYDKRLGYCQGLGFVAGILLIYMSEEESFWVLIRMIRDYDMEGLFLPGFPGLQKKFFMLRKFLEARQPDIVAHFVSDWW</sequence>
<dbReference type="GO" id="GO:0031267">
    <property type="term" value="F:small GTPase binding"/>
    <property type="evidence" value="ECO:0007669"/>
    <property type="project" value="TreeGrafter"/>
</dbReference>
<dbReference type="SUPFAM" id="SSF47923">
    <property type="entry name" value="Ypt/Rab-GAP domain of gyp1p"/>
    <property type="match status" value="1"/>
</dbReference>
<organism evidence="4">
    <name type="scientific">Palpitomonas bilix</name>
    <dbReference type="NCBI Taxonomy" id="652834"/>
    <lineage>
        <taxon>Eukaryota</taxon>
        <taxon>Eukaryota incertae sedis</taxon>
    </lineage>
</organism>
<dbReference type="InterPro" id="IPR000195">
    <property type="entry name" value="Rab-GAP-TBC_dom"/>
</dbReference>
<gene>
    <name evidence="4" type="ORF">PBIL07802_LOCUS11694</name>
</gene>
<dbReference type="PROSITE" id="PS50086">
    <property type="entry name" value="TBC_RABGAP"/>
    <property type="match status" value="1"/>
</dbReference>